<dbReference type="PROSITE" id="PS51257">
    <property type="entry name" value="PROKAR_LIPOPROTEIN"/>
    <property type="match status" value="1"/>
</dbReference>
<feature type="domain" description="Lipoprotein LPP20-like" evidence="2">
    <location>
        <begin position="27"/>
        <end position="133"/>
    </location>
</feature>
<sequence>MHNKLTSLLLFSLFFAAGCAGTGSSQPDWVNGNSSLYLPSKYLSGKGQDGHQAVARDRARADLTKIFEVRIQEQSEDQVRSNSKTEAGKTRLQLESSTSRNISTHSDQIISGIQIAETWEDKANKQFHVLAVLERMKASANLRDSINQLDEVTALAIRRARQNNNLLPKIGLAHRALQAQLEREVYAKQLKIVDYSGRGLDSPYNLATLANDRDALLQRMSIYSKVDTDPLGGLDTMLKAAISAAGFTHVTDTKKAYILEAKLILNERKDAQGWYWQRGTLEISLIHASSQQVQGSQRWDIKESSQDQTIAKKRVNDTIDKILKSQLRSTIISFGTNDPS</sequence>
<dbReference type="InterPro" id="IPR024952">
    <property type="entry name" value="LPP20-like_dom"/>
</dbReference>
<evidence type="ECO:0000259" key="2">
    <source>
        <dbReference type="Pfam" id="PF02169"/>
    </source>
</evidence>
<name>A0A3B1AVF3_9ZZZZ</name>
<evidence type="ECO:0000313" key="3">
    <source>
        <dbReference type="EMBL" id="VAX10019.1"/>
    </source>
</evidence>
<proteinExistence type="predicted"/>
<dbReference type="Pfam" id="PF02169">
    <property type="entry name" value="LPP20"/>
    <property type="match status" value="1"/>
</dbReference>
<gene>
    <name evidence="3" type="ORF">MNBD_GAMMA25-230</name>
</gene>
<accession>A0A3B1AVF3</accession>
<organism evidence="3">
    <name type="scientific">hydrothermal vent metagenome</name>
    <dbReference type="NCBI Taxonomy" id="652676"/>
    <lineage>
        <taxon>unclassified sequences</taxon>
        <taxon>metagenomes</taxon>
        <taxon>ecological metagenomes</taxon>
    </lineage>
</organism>
<feature type="region of interest" description="Disordered" evidence="1">
    <location>
        <begin position="74"/>
        <end position="99"/>
    </location>
</feature>
<protein>
    <recommendedName>
        <fullName evidence="2">Lipoprotein LPP20-like domain-containing protein</fullName>
    </recommendedName>
</protein>
<evidence type="ECO:0000256" key="1">
    <source>
        <dbReference type="SAM" id="MobiDB-lite"/>
    </source>
</evidence>
<dbReference type="Gene3D" id="3.10.28.20">
    <property type="entry name" value="Acetamidase/Formamidase-like domains"/>
    <property type="match status" value="1"/>
</dbReference>
<dbReference type="AlphaFoldDB" id="A0A3B1AVF3"/>
<dbReference type="EMBL" id="UOFY01000043">
    <property type="protein sequence ID" value="VAX10019.1"/>
    <property type="molecule type" value="Genomic_DNA"/>
</dbReference>
<reference evidence="3" key="1">
    <citation type="submission" date="2018-06" db="EMBL/GenBank/DDBJ databases">
        <authorList>
            <person name="Zhirakovskaya E."/>
        </authorList>
    </citation>
    <scope>NUCLEOTIDE SEQUENCE</scope>
</reference>